<gene>
    <name evidence="1" type="ORF">Hyperionvirus23_2</name>
</gene>
<organism evidence="1">
    <name type="scientific">Hyperionvirus sp</name>
    <dbReference type="NCBI Taxonomy" id="2487770"/>
    <lineage>
        <taxon>Viruses</taxon>
        <taxon>Varidnaviria</taxon>
        <taxon>Bamfordvirae</taxon>
        <taxon>Nucleocytoviricota</taxon>
        <taxon>Megaviricetes</taxon>
        <taxon>Imitervirales</taxon>
        <taxon>Mimiviridae</taxon>
        <taxon>Klosneuvirinae</taxon>
    </lineage>
</organism>
<name>A0A3G5AAT4_9VIRU</name>
<proteinExistence type="predicted"/>
<evidence type="ECO:0000313" key="1">
    <source>
        <dbReference type="EMBL" id="AYV84335.1"/>
    </source>
</evidence>
<sequence>MAKEYKRLGTVASLLEEKENLSKYYQEMYDQKILEHETHFAENMVKLKNTVLAPTLLAIKTIDEQLRGYRSILIRDLPVKDFDPDMFNSHGKVTVMHVKGWKSDKLTIYIEFRDAYVIPDSFPETYCSIDEFKMIRGAGMKSYLDWKDFDGKYSYGTIKICD</sequence>
<reference evidence="1" key="1">
    <citation type="submission" date="2018-10" db="EMBL/GenBank/DDBJ databases">
        <title>Hidden diversity of soil giant viruses.</title>
        <authorList>
            <person name="Schulz F."/>
            <person name="Alteio L."/>
            <person name="Goudeau D."/>
            <person name="Ryan E.M."/>
            <person name="Malmstrom R.R."/>
            <person name="Blanchard J."/>
            <person name="Woyke T."/>
        </authorList>
    </citation>
    <scope>NUCLEOTIDE SEQUENCE</scope>
    <source>
        <strain evidence="1">HYV1</strain>
    </source>
</reference>
<protein>
    <submittedName>
        <fullName evidence="1">Uncharacterized protein</fullName>
    </submittedName>
</protein>
<dbReference type="EMBL" id="MK072405">
    <property type="protein sequence ID" value="AYV84335.1"/>
    <property type="molecule type" value="Genomic_DNA"/>
</dbReference>
<accession>A0A3G5AAT4</accession>